<dbReference type="PRINTS" id="PR00081">
    <property type="entry name" value="GDHRDH"/>
</dbReference>
<protein>
    <submittedName>
        <fullName evidence="4">D-arabinitol 2-dehydrogenase</fullName>
    </submittedName>
</protein>
<dbReference type="SUPFAM" id="SSF51735">
    <property type="entry name" value="NAD(P)-binding Rossmann-fold domains"/>
    <property type="match status" value="1"/>
</dbReference>
<dbReference type="STRING" id="196109.A0A136IMM7"/>
<dbReference type="Proteomes" id="UP000070501">
    <property type="component" value="Unassembled WGS sequence"/>
</dbReference>
<gene>
    <name evidence="4" type="ORF">Micbo1qcDRAFT_209375</name>
</gene>
<dbReference type="PANTHER" id="PTHR43008">
    <property type="entry name" value="BENZIL REDUCTASE"/>
    <property type="match status" value="1"/>
</dbReference>
<evidence type="ECO:0000313" key="4">
    <source>
        <dbReference type="EMBL" id="KXJ86222.1"/>
    </source>
</evidence>
<dbReference type="FunFam" id="3.40.50.720:FF:000084">
    <property type="entry name" value="Short-chain dehydrogenase reductase"/>
    <property type="match status" value="1"/>
</dbReference>
<dbReference type="Pfam" id="PF13561">
    <property type="entry name" value="adh_short_C2"/>
    <property type="match status" value="1"/>
</dbReference>
<evidence type="ECO:0000313" key="5">
    <source>
        <dbReference type="Proteomes" id="UP000070501"/>
    </source>
</evidence>
<reference evidence="5" key="1">
    <citation type="submission" date="2016-02" db="EMBL/GenBank/DDBJ databases">
        <title>Draft genome sequence of Microdochium bolleyi, a fungal endophyte of beachgrass.</title>
        <authorList>
            <consortium name="DOE Joint Genome Institute"/>
            <person name="David A.S."/>
            <person name="May G."/>
            <person name="Haridas S."/>
            <person name="Lim J."/>
            <person name="Wang M."/>
            <person name="Labutti K."/>
            <person name="Lipzen A."/>
            <person name="Barry K."/>
            <person name="Grigoriev I.V."/>
        </authorList>
    </citation>
    <scope>NUCLEOTIDE SEQUENCE [LARGE SCALE GENOMIC DNA]</scope>
    <source>
        <strain evidence="5">J235TASD1</strain>
    </source>
</reference>
<dbReference type="Gene3D" id="3.40.50.720">
    <property type="entry name" value="NAD(P)-binding Rossmann-like Domain"/>
    <property type="match status" value="1"/>
</dbReference>
<comment type="similarity">
    <text evidence="1">Belongs to the short-chain dehydrogenases/reductases (SDR) family.</text>
</comment>
<dbReference type="InterPro" id="IPR020904">
    <property type="entry name" value="Sc_DH/Rdtase_CS"/>
</dbReference>
<dbReference type="PROSITE" id="PS00061">
    <property type="entry name" value="ADH_SHORT"/>
    <property type="match status" value="1"/>
</dbReference>
<dbReference type="PANTHER" id="PTHR43008:SF10">
    <property type="entry name" value="CHAIN DEHYDROGENASE_OXIDOREDUCTASE, PUTATIVE (AFU_ORTHOLOGUE AFUA_2G15740)-RELATED"/>
    <property type="match status" value="1"/>
</dbReference>
<keyword evidence="3" id="KW-0560">Oxidoreductase</keyword>
<proteinExistence type="inferred from homology"/>
<keyword evidence="2" id="KW-0521">NADP</keyword>
<dbReference type="InParanoid" id="A0A136IMM7"/>
<evidence type="ECO:0000256" key="2">
    <source>
        <dbReference type="ARBA" id="ARBA00022857"/>
    </source>
</evidence>
<evidence type="ECO:0000256" key="3">
    <source>
        <dbReference type="ARBA" id="ARBA00023002"/>
    </source>
</evidence>
<evidence type="ECO:0000256" key="1">
    <source>
        <dbReference type="ARBA" id="ARBA00006484"/>
    </source>
</evidence>
<dbReference type="InterPro" id="IPR036291">
    <property type="entry name" value="NAD(P)-bd_dom_sf"/>
</dbReference>
<keyword evidence="5" id="KW-1185">Reference proteome</keyword>
<dbReference type="GO" id="GO:0016616">
    <property type="term" value="F:oxidoreductase activity, acting on the CH-OH group of donors, NAD or NADP as acceptor"/>
    <property type="evidence" value="ECO:0007669"/>
    <property type="project" value="UniProtKB-ARBA"/>
</dbReference>
<accession>A0A136IMM7</accession>
<dbReference type="EMBL" id="KQ964270">
    <property type="protein sequence ID" value="KXJ86222.1"/>
    <property type="molecule type" value="Genomic_DNA"/>
</dbReference>
<dbReference type="GO" id="GO:0050664">
    <property type="term" value="F:oxidoreductase activity, acting on NAD(P)H, oxygen as acceptor"/>
    <property type="evidence" value="ECO:0007669"/>
    <property type="project" value="TreeGrafter"/>
</dbReference>
<sequence>MESTDFNLEGKVFIVTGAAQGLGLTLSEALGEAGATVYCFDNHDKPDDHWKEAQKRIRSENSNSSLSYVQQDVTQTSKLADSIRRVADSHGRLDGAIAAAAIQQVTPALDYEPEDVDRLLRINYTGAFMTARFAAREMLRHGCPGSICFIASMSGLIANRGMHTPVYNSGKAALIQLARSLAMEWSPRREDGTGGIRVNCISPGNIKTSMLEDVFEKEQIEGWKNANMLGRLAEPEEFKSAALWLMSDASSFATGSNLVIDGGYTAW</sequence>
<dbReference type="OrthoDB" id="1669814at2759"/>
<dbReference type="AlphaFoldDB" id="A0A136IMM7"/>
<organism evidence="4 5">
    <name type="scientific">Microdochium bolleyi</name>
    <dbReference type="NCBI Taxonomy" id="196109"/>
    <lineage>
        <taxon>Eukaryota</taxon>
        <taxon>Fungi</taxon>
        <taxon>Dikarya</taxon>
        <taxon>Ascomycota</taxon>
        <taxon>Pezizomycotina</taxon>
        <taxon>Sordariomycetes</taxon>
        <taxon>Xylariomycetidae</taxon>
        <taxon>Xylariales</taxon>
        <taxon>Microdochiaceae</taxon>
        <taxon>Microdochium</taxon>
    </lineage>
</organism>
<dbReference type="InterPro" id="IPR002347">
    <property type="entry name" value="SDR_fam"/>
</dbReference>
<name>A0A136IMM7_9PEZI</name>